<protein>
    <submittedName>
        <fullName evidence="1">Uncharacterized protein</fullName>
    </submittedName>
</protein>
<evidence type="ECO:0000313" key="2">
    <source>
        <dbReference type="Proteomes" id="UP001234297"/>
    </source>
</evidence>
<name>A0ACC2LL57_PERAE</name>
<sequence length="256" mass="29736">MMMIGREQQEEEEKKKKKKKVEISIGPFPGAECRYSIWDREKKNPSYDNYVISIGDGQSIVSTYCNGYNSETIADWLADTQRIYRRHRHYLLVGVCLDRQHNKQSSFTYHYQPKKKGADDRPYTVLTLCVGSHSIVIFLGWDNKLPKPFRDFVKNPRVYFVGVDMEKKKKKLEADRGILLEHVVDMLPEAEKSLGEKIIPGGMHNVAAAVLGEKYEVEKPERVRVSDYERDLLPEQVKYACYEAFLAFEVGKKLLY</sequence>
<keyword evidence="2" id="KW-1185">Reference proteome</keyword>
<evidence type="ECO:0000313" key="1">
    <source>
        <dbReference type="EMBL" id="KAJ8634141.1"/>
    </source>
</evidence>
<dbReference type="Proteomes" id="UP001234297">
    <property type="component" value="Chromosome 8"/>
</dbReference>
<accession>A0ACC2LL57</accession>
<comment type="caution">
    <text evidence="1">The sequence shown here is derived from an EMBL/GenBank/DDBJ whole genome shotgun (WGS) entry which is preliminary data.</text>
</comment>
<proteinExistence type="predicted"/>
<organism evidence="1 2">
    <name type="scientific">Persea americana</name>
    <name type="common">Avocado</name>
    <dbReference type="NCBI Taxonomy" id="3435"/>
    <lineage>
        <taxon>Eukaryota</taxon>
        <taxon>Viridiplantae</taxon>
        <taxon>Streptophyta</taxon>
        <taxon>Embryophyta</taxon>
        <taxon>Tracheophyta</taxon>
        <taxon>Spermatophyta</taxon>
        <taxon>Magnoliopsida</taxon>
        <taxon>Magnoliidae</taxon>
        <taxon>Laurales</taxon>
        <taxon>Lauraceae</taxon>
        <taxon>Persea</taxon>
    </lineage>
</organism>
<gene>
    <name evidence="1" type="ORF">MRB53_027477</name>
</gene>
<reference evidence="1 2" key="1">
    <citation type="journal article" date="2022" name="Hortic Res">
        <title>A haplotype resolved chromosomal level avocado genome allows analysis of novel avocado genes.</title>
        <authorList>
            <person name="Nath O."/>
            <person name="Fletcher S.J."/>
            <person name="Hayward A."/>
            <person name="Shaw L.M."/>
            <person name="Masouleh A.K."/>
            <person name="Furtado A."/>
            <person name="Henry R.J."/>
            <person name="Mitter N."/>
        </authorList>
    </citation>
    <scope>NUCLEOTIDE SEQUENCE [LARGE SCALE GENOMIC DNA]</scope>
    <source>
        <strain evidence="2">cv. Hass</strain>
    </source>
</reference>
<dbReference type="EMBL" id="CM056816">
    <property type="protein sequence ID" value="KAJ8634141.1"/>
    <property type="molecule type" value="Genomic_DNA"/>
</dbReference>